<gene>
    <name evidence="2" type="ORF">ABSL23_15705</name>
</gene>
<dbReference type="AlphaFoldDB" id="A0AAU8CGV5"/>
<organism evidence="2">
    <name type="scientific">Halobacterium sp. NMX12-1</name>
    <dbReference type="NCBI Taxonomy" id="3166650"/>
    <lineage>
        <taxon>Archaea</taxon>
        <taxon>Methanobacteriati</taxon>
        <taxon>Methanobacteriota</taxon>
        <taxon>Stenosarchaea group</taxon>
        <taxon>Halobacteria</taxon>
        <taxon>Halobacteriales</taxon>
        <taxon>Halobacteriaceae</taxon>
        <taxon>Halobacterium</taxon>
    </lineage>
</organism>
<name>A0AAU8CGV5_9EURY</name>
<feature type="domain" description="DUF7979" evidence="1">
    <location>
        <begin position="57"/>
        <end position="109"/>
    </location>
</feature>
<dbReference type="PROSITE" id="PS51257">
    <property type="entry name" value="PROKAR_LIPOPROTEIN"/>
    <property type="match status" value="1"/>
</dbReference>
<sequence length="115" mass="12328">MSRRPPVIVVAAITAAALLAGCTTAPTADPSTSAQTQTFSGVVLTVDEVVREDRVANASNASKANFSALIPARQAEFQEALNHEVSHPETWDAGTEIEYVHYNGTWYTIQTPIVN</sequence>
<accession>A0AAU8CGV5</accession>
<reference evidence="2" key="1">
    <citation type="submission" date="2024-06" db="EMBL/GenBank/DDBJ databases">
        <title>Genome Sequence of an extremely halophilic archaeon isolated from Permian era halite, Salado Formation, Carlsbad, New Mexico: Halobacterium sp. strain NMX12-1.</title>
        <authorList>
            <person name="Sotoa L."/>
            <person name="DasSarma P."/>
            <person name="Anton B.P."/>
            <person name="Vincze T."/>
            <person name="Verma I."/>
            <person name="Eralp B."/>
            <person name="Powers D.W."/>
            <person name="Dozier B.L."/>
            <person name="Roberts R.J."/>
            <person name="DasSarma S."/>
        </authorList>
    </citation>
    <scope>NUCLEOTIDE SEQUENCE</scope>
    <source>
        <strain evidence="2">NMX12-1</strain>
        <plasmid evidence="2">pNMX12-1_211</plasmid>
    </source>
</reference>
<protein>
    <recommendedName>
        <fullName evidence="1">DUF7979 domain-containing protein</fullName>
    </recommendedName>
</protein>
<dbReference type="KEGG" id="hanx:ABSL23_15705"/>
<dbReference type="GeneID" id="91110625"/>
<keyword evidence="2" id="KW-0614">Plasmid</keyword>
<dbReference type="InterPro" id="IPR058285">
    <property type="entry name" value="DUF7979"/>
</dbReference>
<dbReference type="EMBL" id="CP159205">
    <property type="protein sequence ID" value="XCF18171.1"/>
    <property type="molecule type" value="Genomic_DNA"/>
</dbReference>
<geneLocation type="plasmid" evidence="2">
    <name>pNMX12-1_211</name>
</geneLocation>
<proteinExistence type="predicted"/>
<evidence type="ECO:0000313" key="2">
    <source>
        <dbReference type="EMBL" id="XCF18171.1"/>
    </source>
</evidence>
<evidence type="ECO:0000259" key="1">
    <source>
        <dbReference type="Pfam" id="PF25934"/>
    </source>
</evidence>
<dbReference type="Pfam" id="PF25934">
    <property type="entry name" value="DUF7979"/>
    <property type="match status" value="1"/>
</dbReference>
<dbReference type="RefSeq" id="WP_353635491.1">
    <property type="nucleotide sequence ID" value="NZ_CP159205.1"/>
</dbReference>